<dbReference type="AlphaFoldDB" id="X1F4F5"/>
<gene>
    <name evidence="1" type="ORF">S03H2_11200</name>
</gene>
<reference evidence="1" key="1">
    <citation type="journal article" date="2014" name="Front. Microbiol.">
        <title>High frequency of phylogenetically diverse reductive dehalogenase-homologous genes in deep subseafloor sedimentary metagenomes.</title>
        <authorList>
            <person name="Kawai M."/>
            <person name="Futagami T."/>
            <person name="Toyoda A."/>
            <person name="Takaki Y."/>
            <person name="Nishi S."/>
            <person name="Hori S."/>
            <person name="Arai W."/>
            <person name="Tsubouchi T."/>
            <person name="Morono Y."/>
            <person name="Uchiyama I."/>
            <person name="Ito T."/>
            <person name="Fujiyama A."/>
            <person name="Inagaki F."/>
            <person name="Takami H."/>
        </authorList>
    </citation>
    <scope>NUCLEOTIDE SEQUENCE</scope>
    <source>
        <strain evidence="1">Expedition CK06-06</strain>
    </source>
</reference>
<proteinExistence type="predicted"/>
<comment type="caution">
    <text evidence="1">The sequence shown here is derived from an EMBL/GenBank/DDBJ whole genome shotgun (WGS) entry which is preliminary data.</text>
</comment>
<name>X1F4F5_9ZZZZ</name>
<dbReference type="Pfam" id="PF20092">
    <property type="entry name" value="DUF6483"/>
    <property type="match status" value="1"/>
</dbReference>
<evidence type="ECO:0000313" key="1">
    <source>
        <dbReference type="EMBL" id="GAH40481.1"/>
    </source>
</evidence>
<dbReference type="EMBL" id="BARU01005724">
    <property type="protein sequence ID" value="GAH40481.1"/>
    <property type="molecule type" value="Genomic_DNA"/>
</dbReference>
<dbReference type="InterPro" id="IPR045507">
    <property type="entry name" value="DUF6483"/>
</dbReference>
<accession>X1F4F5</accession>
<protein>
    <recommendedName>
        <fullName evidence="2">Tetratricopeptide repeat protein</fullName>
    </recommendedName>
</protein>
<sequence>MIQKDYIMRMIEQLSVVLTKILFNKETKNYTQALLEIDSAYENLLGFDPDYIKAMSEGEILGMLESNGSIDAEKPIIIAELLREEAEIKELKNGLNDNVLYIFLKSFYIYVEVIIYDSRYKQKEYLKKLDKIVEKIIQYELPNQIQFKLFQYYEIIGCFGKAEDILYELIDLKYPNILFECKSFYLRLLNKSDEELLNGNLPRNEVNEGLDHIDKMSIESADKTNTK</sequence>
<evidence type="ECO:0008006" key="2">
    <source>
        <dbReference type="Google" id="ProtNLM"/>
    </source>
</evidence>
<organism evidence="1">
    <name type="scientific">marine sediment metagenome</name>
    <dbReference type="NCBI Taxonomy" id="412755"/>
    <lineage>
        <taxon>unclassified sequences</taxon>
        <taxon>metagenomes</taxon>
        <taxon>ecological metagenomes</taxon>
    </lineage>
</organism>